<dbReference type="Pfam" id="PF07992">
    <property type="entry name" value="Pyr_redox_2"/>
    <property type="match status" value="1"/>
</dbReference>
<accession>A0A0D1KGT8</accession>
<evidence type="ECO:0000256" key="1">
    <source>
        <dbReference type="ARBA" id="ARBA00001974"/>
    </source>
</evidence>
<dbReference type="PANTHER" id="PTHR42913">
    <property type="entry name" value="APOPTOSIS-INDUCING FACTOR 1"/>
    <property type="match status" value="1"/>
</dbReference>
<dbReference type="Gene3D" id="3.50.50.100">
    <property type="match status" value="1"/>
</dbReference>
<evidence type="ECO:0000313" key="7">
    <source>
        <dbReference type="EMBL" id="KIU05397.1"/>
    </source>
</evidence>
<dbReference type="STRING" id="483913.AN935_16105"/>
<proteinExistence type="inferred from homology"/>
<dbReference type="Proteomes" id="UP000032247">
    <property type="component" value="Unassembled WGS sequence"/>
</dbReference>
<evidence type="ECO:0000256" key="2">
    <source>
        <dbReference type="ARBA" id="ARBA00005272"/>
    </source>
</evidence>
<dbReference type="GO" id="GO:0019646">
    <property type="term" value="P:aerobic electron transport chain"/>
    <property type="evidence" value="ECO:0007669"/>
    <property type="project" value="TreeGrafter"/>
</dbReference>
<dbReference type="EMBL" id="JXBC01000013">
    <property type="protein sequence ID" value="KIU05397.1"/>
    <property type="molecule type" value="Genomic_DNA"/>
</dbReference>
<dbReference type="AlphaFoldDB" id="A0A0D1KGT8"/>
<evidence type="ECO:0000256" key="4">
    <source>
        <dbReference type="ARBA" id="ARBA00022827"/>
    </source>
</evidence>
<reference evidence="7 8" key="1">
    <citation type="submission" date="2014-12" db="EMBL/GenBank/DDBJ databases">
        <title>Comparative genome analysis of Bacillus coagulans HM-08, Clostridium butyricum HM-68, Bacillus subtilis HM-66 and Bacillus licheniformis BL-09.</title>
        <authorList>
            <person name="Zhang H."/>
        </authorList>
    </citation>
    <scope>NUCLEOTIDE SEQUENCE [LARGE SCALE GENOMIC DNA]</scope>
    <source>
        <strain evidence="7 8">HM-66</strain>
    </source>
</reference>
<comment type="similarity">
    <text evidence="2">Belongs to the NADH dehydrogenase family.</text>
</comment>
<dbReference type="PATRIC" id="fig|1423.173.peg.3928"/>
<name>A0A0D1KGT8_BACIU</name>
<evidence type="ECO:0000259" key="6">
    <source>
        <dbReference type="Pfam" id="PF07992"/>
    </source>
</evidence>
<feature type="domain" description="FAD/NAD(P)-binding" evidence="6">
    <location>
        <begin position="20"/>
        <end position="340"/>
    </location>
</feature>
<comment type="cofactor">
    <cofactor evidence="1">
        <name>FAD</name>
        <dbReference type="ChEBI" id="CHEBI:57692"/>
    </cofactor>
</comment>
<dbReference type="GO" id="GO:0003955">
    <property type="term" value="F:NAD(P)H dehydrogenase (quinone) activity"/>
    <property type="evidence" value="ECO:0007669"/>
    <property type="project" value="TreeGrafter"/>
</dbReference>
<evidence type="ECO:0000256" key="5">
    <source>
        <dbReference type="ARBA" id="ARBA00023002"/>
    </source>
</evidence>
<keyword evidence="4" id="KW-0274">FAD</keyword>
<dbReference type="InterPro" id="IPR051169">
    <property type="entry name" value="NADH-Q_oxidoreductase"/>
</dbReference>
<protein>
    <recommendedName>
        <fullName evidence="6">FAD/NAD(P)-binding domain-containing protein</fullName>
    </recommendedName>
</protein>
<dbReference type="SUPFAM" id="SSF51905">
    <property type="entry name" value="FAD/NAD(P)-binding domain"/>
    <property type="match status" value="1"/>
</dbReference>
<dbReference type="FunFam" id="3.50.50.100:FF:000004">
    <property type="entry name" value="Pyridine nucleotide-disulfide oxidoreductase"/>
    <property type="match status" value="1"/>
</dbReference>
<dbReference type="InterPro" id="IPR036188">
    <property type="entry name" value="FAD/NAD-bd_sf"/>
</dbReference>
<evidence type="ECO:0000256" key="3">
    <source>
        <dbReference type="ARBA" id="ARBA00022630"/>
    </source>
</evidence>
<dbReference type="PRINTS" id="PR00368">
    <property type="entry name" value="FADPNR"/>
</dbReference>
<keyword evidence="3" id="KW-0285">Flavoprotein</keyword>
<keyword evidence="5" id="KW-0560">Oxidoreductase</keyword>
<gene>
    <name evidence="7" type="ORF">SC09_contig4orf00168</name>
</gene>
<dbReference type="InterPro" id="IPR023753">
    <property type="entry name" value="FAD/NAD-binding_dom"/>
</dbReference>
<dbReference type="PANTHER" id="PTHR42913:SF3">
    <property type="entry name" value="64 KDA MITOCHONDRIAL NADH DEHYDROGENASE (EUROFUNG)"/>
    <property type="match status" value="1"/>
</dbReference>
<sequence>MGLTKAKKEKVDVMALNKPKIVILGAGYGGLMTVTRLTKYVGPNDADITLVNKHNYHYETTWMHEASAGTLHHDRCRYQIKDVINQSRVNFVQDTVKAIKIDEKKVVLANGELQYDYLVIGLGAVPETFGIKGLKEYAFPIANINTSRLLREHIELQFATYNTEAEKRPDRLTIVVGGAGFTGIEFLGELAARVPELCKEYDVDRSLVRIICVEAAPTVLPGFDPELVDYAVHYLEENGVEFKIGTAVQECTPEGVRVGKKNEEPEQIKSQTVVWAAGVRGHPIVEEAGFENMRGRVKVNPDLRAPGHDNVFILGDSSLFMNEDTERPYPPTAQIAMQQGITVAINLGRLIKGGELEEFKPDIKGTVASLGEHNAVGVVYGRKLKGTPASFMKKVIDNRSLFMIGGLGLTLKKGKFKFF</sequence>
<comment type="caution">
    <text evidence="7">The sequence shown here is derived from an EMBL/GenBank/DDBJ whole genome shotgun (WGS) entry which is preliminary data.</text>
</comment>
<evidence type="ECO:0000313" key="8">
    <source>
        <dbReference type="Proteomes" id="UP000032247"/>
    </source>
</evidence>
<organism evidence="7 8">
    <name type="scientific">Bacillus subtilis</name>
    <dbReference type="NCBI Taxonomy" id="1423"/>
    <lineage>
        <taxon>Bacteria</taxon>
        <taxon>Bacillati</taxon>
        <taxon>Bacillota</taxon>
        <taxon>Bacilli</taxon>
        <taxon>Bacillales</taxon>
        <taxon>Bacillaceae</taxon>
        <taxon>Bacillus</taxon>
    </lineage>
</organism>